<dbReference type="EMBL" id="PKSL01000062">
    <property type="protein sequence ID" value="POW08641.1"/>
    <property type="molecule type" value="Genomic_DNA"/>
</dbReference>
<sequence length="129" mass="14561">METPTVSTRQRVRPIPWNSGGVDGGPSSMTLLLAWLARDRNYKQWCCGQPSKMQLCQEIILELNDHGIFSRGDKAVCTQIQMLEQSYFHTERFCRGMGCQLVTYYRVAGQGLYDCMLTTGLLCATRSPS</sequence>
<dbReference type="AlphaFoldDB" id="A0A2S4VGG6"/>
<dbReference type="PANTHER" id="PTHR33324:SF2">
    <property type="entry name" value="MYB_SANT-LIKE DNA-BINDING DOMAIN-CONTAINING PROTEIN"/>
    <property type="match status" value="1"/>
</dbReference>
<dbReference type="Proteomes" id="UP000239156">
    <property type="component" value="Unassembled WGS sequence"/>
</dbReference>
<proteinExistence type="predicted"/>
<dbReference type="VEuPathDB" id="FungiDB:PSHT_07136"/>
<protein>
    <submittedName>
        <fullName evidence="1">Uncharacterized protein</fullName>
    </submittedName>
</protein>
<keyword evidence="2" id="KW-1185">Reference proteome</keyword>
<comment type="caution">
    <text evidence="1">The sequence shown here is derived from an EMBL/GenBank/DDBJ whole genome shotgun (WGS) entry which is preliminary data.</text>
</comment>
<name>A0A2S4VGG6_9BASI</name>
<evidence type="ECO:0000313" key="1">
    <source>
        <dbReference type="EMBL" id="POW08641.1"/>
    </source>
</evidence>
<organism evidence="1 2">
    <name type="scientific">Puccinia striiformis</name>
    <dbReference type="NCBI Taxonomy" id="27350"/>
    <lineage>
        <taxon>Eukaryota</taxon>
        <taxon>Fungi</taxon>
        <taxon>Dikarya</taxon>
        <taxon>Basidiomycota</taxon>
        <taxon>Pucciniomycotina</taxon>
        <taxon>Pucciniomycetes</taxon>
        <taxon>Pucciniales</taxon>
        <taxon>Pucciniaceae</taxon>
        <taxon>Puccinia</taxon>
    </lineage>
</organism>
<gene>
    <name evidence="1" type="ORF">PSTT_07368</name>
</gene>
<reference evidence="1" key="1">
    <citation type="submission" date="2017-12" db="EMBL/GenBank/DDBJ databases">
        <title>Gene loss provides genomic basis for host adaptation in cereal stripe rust fungi.</title>
        <authorList>
            <person name="Xia C."/>
        </authorList>
    </citation>
    <scope>NUCLEOTIDE SEQUENCE [LARGE SCALE GENOMIC DNA]</scope>
    <source>
        <strain evidence="1">93-210</strain>
    </source>
</reference>
<dbReference type="VEuPathDB" id="FungiDB:PSTT_07368"/>
<evidence type="ECO:0000313" key="2">
    <source>
        <dbReference type="Proteomes" id="UP000239156"/>
    </source>
</evidence>
<dbReference type="PANTHER" id="PTHR33324">
    <property type="entry name" value="EXPRESSED PROTEIN"/>
    <property type="match status" value="1"/>
</dbReference>
<accession>A0A2S4VGG6</accession>